<feature type="region of interest" description="Disordered" evidence="1">
    <location>
        <begin position="540"/>
        <end position="583"/>
    </location>
</feature>
<sequence length="583" mass="65080">MEKTRRGRCPCCHLSSTAIFYNRSSLRKLPDNIYPGPAEAEKAKEFLSQAQIKLNKLDSAIQRLALQRASVSAVVDKHQALLAPINRLSDDILYEIFLTLTISCPPPTWLSQTEYPWSLGLICKRWRNISLSYAPLWATVECNLIGAYPMAPDGHHIHHPQPPLYPLSPSCKQFKAKRLPLQLERSRGCDLFITVSFPDNHLQIPSQYLDIYKELTKSTNRWVIASLVGAFPPEDTVALLPPDRRFTQLEHLIVDNRLWLVGNTFQVAPKLKHVSLAMPSDSAIGSVSSHSLPWTQLTHLEINRISNPRRIFTILPYTANLTELTLRSDRRQKASNHQLQGPPMSRVELRHLVRLTIESTVRQASSYGTFFRYLYLPSLQHLDLGETIDSLPALLHDSKCNLKSLRARVSHEQFLVPTFAKLSHLQSLQLDGETQVCADMIVQDLTWSGGIDENGEEGAGARFLCPELTRISFNGFDVNADTLLDMVDSRCMVRDEGLPSPSRLKSVKARVRTADDMGRALQKLAPLRLDGLEITTSNLSPEWHGHGGGNGWPGDDGGWGGSTPTWIPAGNGDGWGMGGWGSD</sequence>
<evidence type="ECO:0000256" key="1">
    <source>
        <dbReference type="SAM" id="MobiDB-lite"/>
    </source>
</evidence>
<dbReference type="OrthoDB" id="3365698at2759"/>
<protein>
    <recommendedName>
        <fullName evidence="4">F-box domain-containing protein</fullName>
    </recommendedName>
</protein>
<gene>
    <name evidence="2" type="ORF">BDV98DRAFT_433753</name>
</gene>
<feature type="compositionally biased region" description="Gly residues" evidence="1">
    <location>
        <begin position="571"/>
        <end position="583"/>
    </location>
</feature>
<evidence type="ECO:0008006" key="4">
    <source>
        <dbReference type="Google" id="ProtNLM"/>
    </source>
</evidence>
<feature type="compositionally biased region" description="Gly residues" evidence="1">
    <location>
        <begin position="546"/>
        <end position="561"/>
    </location>
</feature>
<proteinExistence type="predicted"/>
<keyword evidence="3" id="KW-1185">Reference proteome</keyword>
<evidence type="ECO:0000313" key="3">
    <source>
        <dbReference type="Proteomes" id="UP000305067"/>
    </source>
</evidence>
<evidence type="ECO:0000313" key="2">
    <source>
        <dbReference type="EMBL" id="TFL02595.1"/>
    </source>
</evidence>
<dbReference type="EMBL" id="ML178822">
    <property type="protein sequence ID" value="TFL02595.1"/>
    <property type="molecule type" value="Genomic_DNA"/>
</dbReference>
<dbReference type="Proteomes" id="UP000305067">
    <property type="component" value="Unassembled WGS sequence"/>
</dbReference>
<dbReference type="Gene3D" id="3.80.10.10">
    <property type="entry name" value="Ribonuclease Inhibitor"/>
    <property type="match status" value="1"/>
</dbReference>
<dbReference type="AlphaFoldDB" id="A0A5C3QKP7"/>
<reference evidence="2 3" key="1">
    <citation type="journal article" date="2019" name="Nat. Ecol. Evol.">
        <title>Megaphylogeny resolves global patterns of mushroom evolution.</title>
        <authorList>
            <person name="Varga T."/>
            <person name="Krizsan K."/>
            <person name="Foldi C."/>
            <person name="Dima B."/>
            <person name="Sanchez-Garcia M."/>
            <person name="Sanchez-Ramirez S."/>
            <person name="Szollosi G.J."/>
            <person name="Szarkandi J.G."/>
            <person name="Papp V."/>
            <person name="Albert L."/>
            <person name="Andreopoulos W."/>
            <person name="Angelini C."/>
            <person name="Antonin V."/>
            <person name="Barry K.W."/>
            <person name="Bougher N.L."/>
            <person name="Buchanan P."/>
            <person name="Buyck B."/>
            <person name="Bense V."/>
            <person name="Catcheside P."/>
            <person name="Chovatia M."/>
            <person name="Cooper J."/>
            <person name="Damon W."/>
            <person name="Desjardin D."/>
            <person name="Finy P."/>
            <person name="Geml J."/>
            <person name="Haridas S."/>
            <person name="Hughes K."/>
            <person name="Justo A."/>
            <person name="Karasinski D."/>
            <person name="Kautmanova I."/>
            <person name="Kiss B."/>
            <person name="Kocsube S."/>
            <person name="Kotiranta H."/>
            <person name="LaButti K.M."/>
            <person name="Lechner B.E."/>
            <person name="Liimatainen K."/>
            <person name="Lipzen A."/>
            <person name="Lukacs Z."/>
            <person name="Mihaltcheva S."/>
            <person name="Morgado L.N."/>
            <person name="Niskanen T."/>
            <person name="Noordeloos M.E."/>
            <person name="Ohm R.A."/>
            <person name="Ortiz-Santana B."/>
            <person name="Ovrebo C."/>
            <person name="Racz N."/>
            <person name="Riley R."/>
            <person name="Savchenko A."/>
            <person name="Shiryaev A."/>
            <person name="Soop K."/>
            <person name="Spirin V."/>
            <person name="Szebenyi C."/>
            <person name="Tomsovsky M."/>
            <person name="Tulloss R.E."/>
            <person name="Uehling J."/>
            <person name="Grigoriev I.V."/>
            <person name="Vagvolgyi C."/>
            <person name="Papp T."/>
            <person name="Martin F.M."/>
            <person name="Miettinen O."/>
            <person name="Hibbett D.S."/>
            <person name="Nagy L.G."/>
        </authorList>
    </citation>
    <scope>NUCLEOTIDE SEQUENCE [LARGE SCALE GENOMIC DNA]</scope>
    <source>
        <strain evidence="2 3">CBS 309.79</strain>
    </source>
</reference>
<dbReference type="SUPFAM" id="SSF52047">
    <property type="entry name" value="RNI-like"/>
    <property type="match status" value="1"/>
</dbReference>
<name>A0A5C3QKP7_9AGAR</name>
<dbReference type="InterPro" id="IPR032675">
    <property type="entry name" value="LRR_dom_sf"/>
</dbReference>
<organism evidence="2 3">
    <name type="scientific">Pterulicium gracile</name>
    <dbReference type="NCBI Taxonomy" id="1884261"/>
    <lineage>
        <taxon>Eukaryota</taxon>
        <taxon>Fungi</taxon>
        <taxon>Dikarya</taxon>
        <taxon>Basidiomycota</taxon>
        <taxon>Agaricomycotina</taxon>
        <taxon>Agaricomycetes</taxon>
        <taxon>Agaricomycetidae</taxon>
        <taxon>Agaricales</taxon>
        <taxon>Pleurotineae</taxon>
        <taxon>Pterulaceae</taxon>
        <taxon>Pterulicium</taxon>
    </lineage>
</organism>
<accession>A0A5C3QKP7</accession>